<comment type="similarity">
    <text evidence="1 2">Belongs to the SCAR/WAVE family.</text>
</comment>
<comment type="subcellular location">
    <subcellularLocation>
        <location evidence="2">Cytoplasm</location>
        <location evidence="2">Cytoskeleton</location>
    </subcellularLocation>
</comment>
<dbReference type="Proteomes" id="UP001153076">
    <property type="component" value="Unassembled WGS sequence"/>
</dbReference>
<feature type="region of interest" description="Disordered" evidence="3">
    <location>
        <begin position="147"/>
        <end position="177"/>
    </location>
</feature>
<evidence type="ECO:0000256" key="2">
    <source>
        <dbReference type="RuleBase" id="RU367034"/>
    </source>
</evidence>
<protein>
    <recommendedName>
        <fullName evidence="2">Protein SCAR</fullName>
    </recommendedName>
    <alternativeName>
        <fullName evidence="2">Protein WAVE</fullName>
    </alternativeName>
</protein>
<evidence type="ECO:0000313" key="4">
    <source>
        <dbReference type="EMBL" id="KAJ8436980.1"/>
    </source>
</evidence>
<keyword evidence="5" id="KW-1185">Reference proteome</keyword>
<feature type="region of interest" description="Disordered" evidence="3">
    <location>
        <begin position="300"/>
        <end position="321"/>
    </location>
</feature>
<dbReference type="AlphaFoldDB" id="A0A9Q1QDR5"/>
<keyword evidence="2" id="KW-0206">Cytoskeleton</keyword>
<feature type="compositionally biased region" description="Polar residues" evidence="3">
    <location>
        <begin position="160"/>
        <end position="170"/>
    </location>
</feature>
<evidence type="ECO:0000313" key="5">
    <source>
        <dbReference type="Proteomes" id="UP001153076"/>
    </source>
</evidence>
<keyword evidence="2" id="KW-0963">Cytoplasm</keyword>
<dbReference type="GO" id="GO:2000601">
    <property type="term" value="P:positive regulation of Arp2/3 complex-mediated actin nucleation"/>
    <property type="evidence" value="ECO:0007669"/>
    <property type="project" value="TreeGrafter"/>
</dbReference>
<feature type="region of interest" description="Disordered" evidence="3">
    <location>
        <begin position="204"/>
        <end position="246"/>
    </location>
</feature>
<dbReference type="InterPro" id="IPR028288">
    <property type="entry name" value="SCAR/WAVE_fam"/>
</dbReference>
<comment type="caution">
    <text evidence="4">The sequence shown here is derived from an EMBL/GenBank/DDBJ whole genome shotgun (WGS) entry which is preliminary data.</text>
</comment>
<dbReference type="GO" id="GO:0071933">
    <property type="term" value="F:Arp2/3 complex binding"/>
    <property type="evidence" value="ECO:0007669"/>
    <property type="project" value="TreeGrafter"/>
</dbReference>
<proteinExistence type="inferred from homology"/>
<dbReference type="PANTHER" id="PTHR12902:SF1">
    <property type="entry name" value="WISKOTT-ALDRICH SYNDROME PROTEIN FAMILY MEMBER"/>
    <property type="match status" value="1"/>
</dbReference>
<dbReference type="GO" id="GO:0003779">
    <property type="term" value="F:actin binding"/>
    <property type="evidence" value="ECO:0007669"/>
    <property type="project" value="UniProtKB-UniRule"/>
</dbReference>
<feature type="compositionally biased region" description="Basic and acidic residues" evidence="3">
    <location>
        <begin position="226"/>
        <end position="237"/>
    </location>
</feature>
<organism evidence="4 5">
    <name type="scientific">Carnegiea gigantea</name>
    <dbReference type="NCBI Taxonomy" id="171969"/>
    <lineage>
        <taxon>Eukaryota</taxon>
        <taxon>Viridiplantae</taxon>
        <taxon>Streptophyta</taxon>
        <taxon>Embryophyta</taxon>
        <taxon>Tracheophyta</taxon>
        <taxon>Spermatophyta</taxon>
        <taxon>Magnoliopsida</taxon>
        <taxon>eudicotyledons</taxon>
        <taxon>Gunneridae</taxon>
        <taxon>Pentapetalae</taxon>
        <taxon>Caryophyllales</taxon>
        <taxon>Cactineae</taxon>
        <taxon>Cactaceae</taxon>
        <taxon>Cactoideae</taxon>
        <taxon>Echinocereeae</taxon>
        <taxon>Carnegiea</taxon>
    </lineage>
</organism>
<dbReference type="PANTHER" id="PTHR12902">
    <property type="entry name" value="WASP-1"/>
    <property type="match status" value="1"/>
</dbReference>
<comment type="function">
    <text evidence="2">Involved in regulation of actin and microtubule organization. Part of a WAVE complex that activates the Arp2/3 complex.</text>
</comment>
<reference evidence="4" key="1">
    <citation type="submission" date="2022-04" db="EMBL/GenBank/DDBJ databases">
        <title>Carnegiea gigantea Genome sequencing and assembly v2.</title>
        <authorList>
            <person name="Copetti D."/>
            <person name="Sanderson M.J."/>
            <person name="Burquez A."/>
            <person name="Wojciechowski M.F."/>
        </authorList>
    </citation>
    <scope>NUCLEOTIDE SEQUENCE</scope>
    <source>
        <strain evidence="4">SGP5-SGP5p</strain>
        <tissue evidence="4">Aerial part</tissue>
    </source>
</reference>
<sequence length="832" mass="90205">MTFVSADCISCFWRSVLRVVAMILKKRQFGGSFFDHDNKTIHQSRKLTATADSELGLEIVEISIVGPLKESLKSDKSLQSSPYSRELEMKPYMDDFGESKGNEVIDSGALELPATIESEIGTDSECRKTSRYSNAKPLVADFYGSEGRRRPQSLFPDSQLVDNSTASEDGNNFFKGRENSSCLVSMKSMAESTTALEMHVVTPEPASKSDPDHISFDSCHLSKRIPRNETEEHERAGDGAVEGDEIPKSTQAFGETSNVSYLTDVNTMGLPIEATPGEKSLPDTSDKEYSSFLNPGGVAIQSAPKGTDHRHWSNGELPLNDEESWNTGVHPETSHDLPNTLHDFVHLAHIASRKADSVSSSVEEHTSLLHQLLSRENSEDQFKCKESLNIDEQSSETNNPDHAPLFDSALGALPRFQEDYSIEKIITDLEADKDTSSCSIVGVNEALPPVSNALQAHSLESFSSEIASPTETTNSGYLEAAPLNTLSFGAEPNSKAVFGSADKTGEQRPGNNFDVHEDSVSVGENEPDDILNTVSLKRASVSQNFTIDQKRLGLMLTQAIQSDVTNGHECYKYYVDDKSKDFSCHGFPSDMHTKPAISSNSASAAEDESTMDYNVVKAEHIEIVANGCREIDAEKDIHEDKCHHNEQELVLGHNADLAIEKCVDAAQDALVNAKSNMSSNGSPGLILLDGSLAEDVLNYTKLIDGVEAPLISENGKLDMGSTSSLVQTPEYFDNAECSSTTPFGSSQAILEVNAGQLGCPCFPVLDMLPAEPPITLEPPPLPPLPPMQLGSFQNSPTAAVMQIVQQAPLSIRPVSLPTTNVETEIVAGAPKT</sequence>
<accession>A0A9Q1QDR5</accession>
<gene>
    <name evidence="4" type="ORF">Cgig2_012267</name>
</gene>
<dbReference type="GO" id="GO:0030036">
    <property type="term" value="P:actin cytoskeleton organization"/>
    <property type="evidence" value="ECO:0007669"/>
    <property type="project" value="UniProtKB-UniRule"/>
</dbReference>
<dbReference type="EMBL" id="JAKOGI010000321">
    <property type="protein sequence ID" value="KAJ8436980.1"/>
    <property type="molecule type" value="Genomic_DNA"/>
</dbReference>
<name>A0A9Q1QDR5_9CARY</name>
<evidence type="ECO:0000256" key="3">
    <source>
        <dbReference type="SAM" id="MobiDB-lite"/>
    </source>
</evidence>
<feature type="region of interest" description="Disordered" evidence="3">
    <location>
        <begin position="497"/>
        <end position="526"/>
    </location>
</feature>
<keyword evidence="2" id="KW-0009">Actin-binding</keyword>
<evidence type="ECO:0000256" key="1">
    <source>
        <dbReference type="ARBA" id="ARBA00006993"/>
    </source>
</evidence>
<dbReference type="GO" id="GO:0005856">
    <property type="term" value="C:cytoskeleton"/>
    <property type="evidence" value="ECO:0007669"/>
    <property type="project" value="UniProtKB-SubCell"/>
</dbReference>
<dbReference type="GO" id="GO:0034237">
    <property type="term" value="F:protein kinase A regulatory subunit binding"/>
    <property type="evidence" value="ECO:0007669"/>
    <property type="project" value="TreeGrafter"/>
</dbReference>